<dbReference type="InterPro" id="IPR001296">
    <property type="entry name" value="Glyco_trans_1"/>
</dbReference>
<dbReference type="AlphaFoldDB" id="A0A0K6GXM8"/>
<dbReference type="RefSeq" id="WP_055433887.1">
    <property type="nucleotide sequence ID" value="NZ_CYHA01000003.1"/>
</dbReference>
<dbReference type="CDD" id="cd03809">
    <property type="entry name" value="GT4_MtfB-like"/>
    <property type="match status" value="1"/>
</dbReference>
<dbReference type="PANTHER" id="PTHR46401">
    <property type="entry name" value="GLYCOSYLTRANSFERASE WBBK-RELATED"/>
    <property type="match status" value="1"/>
</dbReference>
<dbReference type="EMBL" id="CYHA01000003">
    <property type="protein sequence ID" value="CUA83330.1"/>
    <property type="molecule type" value="Genomic_DNA"/>
</dbReference>
<protein>
    <submittedName>
        <fullName evidence="4">Glycosyltransferase involved in cell wall bisynthesis</fullName>
    </submittedName>
</protein>
<dbReference type="STRING" id="375574.GCA_001418035_01480"/>
<keyword evidence="5" id="KW-1185">Reference proteome</keyword>
<gene>
    <name evidence="4" type="ORF">Ga0061063_1689</name>
</gene>
<organism evidence="4 5">
    <name type="scientific">Gulbenkiania indica</name>
    <dbReference type="NCBI Taxonomy" id="375574"/>
    <lineage>
        <taxon>Bacteria</taxon>
        <taxon>Pseudomonadati</taxon>
        <taxon>Pseudomonadota</taxon>
        <taxon>Betaproteobacteria</taxon>
        <taxon>Neisseriales</taxon>
        <taxon>Chromobacteriaceae</taxon>
        <taxon>Gulbenkiania</taxon>
    </lineage>
</organism>
<accession>A0A0K6GXM8</accession>
<dbReference type="PANTHER" id="PTHR46401:SF2">
    <property type="entry name" value="GLYCOSYLTRANSFERASE WBBK-RELATED"/>
    <property type="match status" value="1"/>
</dbReference>
<dbReference type="OrthoDB" id="433681at2"/>
<keyword evidence="1 4" id="KW-0808">Transferase</keyword>
<dbReference type="FunFam" id="3.40.50.2000:FF:000119">
    <property type="entry name" value="Glycosyl transferase group 1"/>
    <property type="match status" value="1"/>
</dbReference>
<evidence type="ECO:0000259" key="3">
    <source>
        <dbReference type="Pfam" id="PF13439"/>
    </source>
</evidence>
<dbReference type="Pfam" id="PF00534">
    <property type="entry name" value="Glycos_transf_1"/>
    <property type="match status" value="1"/>
</dbReference>
<evidence type="ECO:0000259" key="2">
    <source>
        <dbReference type="Pfam" id="PF00534"/>
    </source>
</evidence>
<dbReference type="Gene3D" id="3.40.50.2000">
    <property type="entry name" value="Glycogen Phosphorylase B"/>
    <property type="match status" value="2"/>
</dbReference>
<sequence>MRTLFSVQSIQPPLTGVGRYAYQLARGLERHPALDELAFFAGHRKVGLPNPAQAAPSLGRRWRDWVPFKPLARRAYHALRDLRAASSLRALGEDYLFHEPNYILGPYRGPSVITIHDLSHLHFPQFHPADRVDYFNRELPASVERAEHILTVSHFVRQEIIKVLGVAPERVSVTYNGVDPRYRPAEAATLTPVLARYGLADLRYLLVVGTLEPRKNLQGLIEAYESLPAAWQQQHPLVLAGARGWGEAAFLSRLERLEQRGRVLRLGYVPEADLPHLYAGASGFAFPSVYEGFGLPALEALACGVPTLVGSRSSLPEVVGEAALVVDTLSHDALRAGLERLMGDEAWRTEARQRGPARAAEFTWARCVEDTVAVYRQAWQAAGG</sequence>
<proteinExistence type="predicted"/>
<evidence type="ECO:0000313" key="5">
    <source>
        <dbReference type="Proteomes" id="UP000243535"/>
    </source>
</evidence>
<reference evidence="5" key="1">
    <citation type="submission" date="2015-08" db="EMBL/GenBank/DDBJ databases">
        <authorList>
            <person name="Varghese N."/>
        </authorList>
    </citation>
    <scope>NUCLEOTIDE SEQUENCE [LARGE SCALE GENOMIC DNA]</scope>
    <source>
        <strain evidence="5">DSM 17901</strain>
    </source>
</reference>
<dbReference type="GO" id="GO:0009103">
    <property type="term" value="P:lipopolysaccharide biosynthetic process"/>
    <property type="evidence" value="ECO:0007669"/>
    <property type="project" value="TreeGrafter"/>
</dbReference>
<dbReference type="SUPFAM" id="SSF53756">
    <property type="entry name" value="UDP-Glycosyltransferase/glycogen phosphorylase"/>
    <property type="match status" value="1"/>
</dbReference>
<name>A0A0K6GXM8_9NEIS</name>
<feature type="domain" description="Glycosyltransferase subfamily 4-like N-terminal" evidence="3">
    <location>
        <begin position="16"/>
        <end position="180"/>
    </location>
</feature>
<dbReference type="InterPro" id="IPR028098">
    <property type="entry name" value="Glyco_trans_4-like_N"/>
</dbReference>
<dbReference type="Proteomes" id="UP000243535">
    <property type="component" value="Unassembled WGS sequence"/>
</dbReference>
<evidence type="ECO:0000313" key="4">
    <source>
        <dbReference type="EMBL" id="CUA83330.1"/>
    </source>
</evidence>
<feature type="domain" description="Glycosyl transferase family 1" evidence="2">
    <location>
        <begin position="203"/>
        <end position="354"/>
    </location>
</feature>
<evidence type="ECO:0000256" key="1">
    <source>
        <dbReference type="ARBA" id="ARBA00022679"/>
    </source>
</evidence>
<dbReference type="GO" id="GO:0016757">
    <property type="term" value="F:glycosyltransferase activity"/>
    <property type="evidence" value="ECO:0007669"/>
    <property type="project" value="InterPro"/>
</dbReference>
<dbReference type="Pfam" id="PF13439">
    <property type="entry name" value="Glyco_transf_4"/>
    <property type="match status" value="1"/>
</dbReference>